<evidence type="ECO:0000256" key="11">
    <source>
        <dbReference type="RuleBase" id="RU000437"/>
    </source>
</evidence>
<accession>A0A6J4RB73</accession>
<dbReference type="EMBL" id="CADCVI010000115">
    <property type="protein sequence ID" value="CAA9469171.1"/>
    <property type="molecule type" value="Genomic_DNA"/>
</dbReference>
<dbReference type="GO" id="GO:0051287">
    <property type="term" value="F:NAD binding"/>
    <property type="evidence" value="ECO:0007669"/>
    <property type="project" value="InterPro"/>
</dbReference>
<dbReference type="EC" id="1.1.1.94" evidence="12"/>
<keyword evidence="2" id="KW-0444">Lipid biosynthesis</keyword>
<evidence type="ECO:0000256" key="7">
    <source>
        <dbReference type="ARBA" id="ARBA00023264"/>
    </source>
</evidence>
<comment type="similarity">
    <text evidence="1 11">Belongs to the NAD-dependent glycerol-3-phosphate dehydrogenase family.</text>
</comment>
<reference evidence="15" key="1">
    <citation type="submission" date="2020-02" db="EMBL/GenBank/DDBJ databases">
        <authorList>
            <person name="Meier V. D."/>
        </authorList>
    </citation>
    <scope>NUCLEOTIDE SEQUENCE</scope>
    <source>
        <strain evidence="15">AVDCRST_MAG25</strain>
    </source>
</reference>
<gene>
    <name evidence="15" type="ORF">AVDCRST_MAG25-1881</name>
</gene>
<evidence type="ECO:0000256" key="9">
    <source>
        <dbReference type="PIRSR" id="PIRSR000114-2"/>
    </source>
</evidence>
<dbReference type="InterPro" id="IPR036291">
    <property type="entry name" value="NAD(P)-bd_dom_sf"/>
</dbReference>
<dbReference type="GO" id="GO:0005975">
    <property type="term" value="P:carbohydrate metabolic process"/>
    <property type="evidence" value="ECO:0007669"/>
    <property type="project" value="InterPro"/>
</dbReference>
<dbReference type="Gene3D" id="3.40.50.720">
    <property type="entry name" value="NAD(P)-binding Rossmann-like Domain"/>
    <property type="match status" value="1"/>
</dbReference>
<dbReference type="InterPro" id="IPR006168">
    <property type="entry name" value="G3P_DH_NAD-dep"/>
</dbReference>
<feature type="binding site" evidence="10">
    <location>
        <position position="148"/>
    </location>
    <ligand>
        <name>NAD(+)</name>
        <dbReference type="ChEBI" id="CHEBI:57540"/>
    </ligand>
</feature>
<evidence type="ECO:0000256" key="2">
    <source>
        <dbReference type="ARBA" id="ARBA00022516"/>
    </source>
</evidence>
<dbReference type="Gene3D" id="1.10.1040.10">
    <property type="entry name" value="N-(1-d-carboxylethyl)-l-norvaline Dehydrogenase, domain 2"/>
    <property type="match status" value="1"/>
</dbReference>
<evidence type="ECO:0000256" key="4">
    <source>
        <dbReference type="ARBA" id="ARBA00023027"/>
    </source>
</evidence>
<feature type="active site" description="Proton acceptor" evidence="8">
    <location>
        <position position="199"/>
    </location>
</feature>
<dbReference type="GO" id="GO:0008654">
    <property type="term" value="P:phospholipid biosynthetic process"/>
    <property type="evidence" value="ECO:0007669"/>
    <property type="project" value="UniProtKB-KW"/>
</dbReference>
<evidence type="ECO:0000259" key="13">
    <source>
        <dbReference type="Pfam" id="PF01210"/>
    </source>
</evidence>
<dbReference type="PRINTS" id="PR00077">
    <property type="entry name" value="GPDHDRGNASE"/>
</dbReference>
<keyword evidence="4 10" id="KW-0520">NAD</keyword>
<dbReference type="SUPFAM" id="SSF51735">
    <property type="entry name" value="NAD(P)-binding Rossmann-fold domains"/>
    <property type="match status" value="1"/>
</dbReference>
<keyword evidence="6" id="KW-0594">Phospholipid biosynthesis</keyword>
<dbReference type="Pfam" id="PF01210">
    <property type="entry name" value="NAD_Gly3P_dh_N"/>
    <property type="match status" value="1"/>
</dbReference>
<dbReference type="PIRSF" id="PIRSF000114">
    <property type="entry name" value="Glycerol-3-P_dh"/>
    <property type="match status" value="1"/>
</dbReference>
<feature type="binding site" evidence="9">
    <location>
        <position position="108"/>
    </location>
    <ligand>
        <name>substrate</name>
    </ligand>
</feature>
<dbReference type="GO" id="GO:0005829">
    <property type="term" value="C:cytosol"/>
    <property type="evidence" value="ECO:0007669"/>
    <property type="project" value="TreeGrafter"/>
</dbReference>
<keyword evidence="7" id="KW-1208">Phospholipid metabolism</keyword>
<dbReference type="InterPro" id="IPR006109">
    <property type="entry name" value="G3P_DH_NAD-dep_C"/>
</dbReference>
<evidence type="ECO:0000256" key="12">
    <source>
        <dbReference type="RuleBase" id="RU000439"/>
    </source>
</evidence>
<protein>
    <recommendedName>
        <fullName evidence="12">Glycerol-3-phosphate dehydrogenase</fullName>
        <ecNumber evidence="12">1.1.1.94</ecNumber>
    </recommendedName>
</protein>
<dbReference type="Pfam" id="PF07479">
    <property type="entry name" value="NAD_Gly3P_dh_C"/>
    <property type="match status" value="1"/>
</dbReference>
<evidence type="ECO:0000256" key="6">
    <source>
        <dbReference type="ARBA" id="ARBA00023209"/>
    </source>
</evidence>
<feature type="domain" description="Glycerol-3-phosphate dehydrogenase NAD-dependent C-terminal" evidence="14">
    <location>
        <begin position="188"/>
        <end position="336"/>
    </location>
</feature>
<feature type="binding site" evidence="9">
    <location>
        <begin position="271"/>
        <end position="272"/>
    </location>
    <ligand>
        <name>substrate</name>
    </ligand>
</feature>
<dbReference type="AlphaFoldDB" id="A0A6J4RB73"/>
<dbReference type="InterPro" id="IPR013328">
    <property type="entry name" value="6PGD_dom2"/>
</dbReference>
<evidence type="ECO:0000256" key="1">
    <source>
        <dbReference type="ARBA" id="ARBA00011009"/>
    </source>
</evidence>
<organism evidence="15">
    <name type="scientific">uncultured Rubrobacteraceae bacterium</name>
    <dbReference type="NCBI Taxonomy" id="349277"/>
    <lineage>
        <taxon>Bacteria</taxon>
        <taxon>Bacillati</taxon>
        <taxon>Actinomycetota</taxon>
        <taxon>Rubrobacteria</taxon>
        <taxon>Rubrobacterales</taxon>
        <taxon>Rubrobacteraceae</taxon>
        <taxon>environmental samples</taxon>
    </lineage>
</organism>
<dbReference type="InterPro" id="IPR008927">
    <property type="entry name" value="6-PGluconate_DH-like_C_sf"/>
</dbReference>
<dbReference type="PANTHER" id="PTHR11728">
    <property type="entry name" value="GLYCEROL-3-PHOSPHATE DEHYDROGENASE"/>
    <property type="match status" value="1"/>
</dbReference>
<evidence type="ECO:0000256" key="10">
    <source>
        <dbReference type="PIRSR" id="PIRSR000114-3"/>
    </source>
</evidence>
<evidence type="ECO:0000313" key="15">
    <source>
        <dbReference type="EMBL" id="CAA9469171.1"/>
    </source>
</evidence>
<keyword evidence="3 11" id="KW-0560">Oxidoreductase</keyword>
<sequence>MTIVSVLGSGIMATALAFPLTDNGHEVRLVGTHLDREIIDSIKETRVHPGLDLEVPGAVSAFHLEEAEEAFDGAEVVMSGVNSFGVRWAGERLSSLLEPGMHVLSIAKGMEATEDGDLRILPEVLAGQLPEDLRKRVSWSAIAGPSIAGEVAVRRDTCVVFTGRDAGVLEELSGLFRTPHYHVWNSTDLVGVEVCAATKNCYALGAGFMEGILDGDGESEGRYRNYDYGAALFGQATRELGRFMELLGGDPETPFGLAGVGDMFVTSMGGRNVKVGRLVGSGLRFSEAREQMPGVTLEGAAAIEVIGGALPGLTERGLIGPEDFPLMRHLHSVVALDEPLDMPWGTFFGGEPEKKAGRE</sequence>
<evidence type="ECO:0000256" key="8">
    <source>
        <dbReference type="PIRSR" id="PIRSR000114-1"/>
    </source>
</evidence>
<dbReference type="SUPFAM" id="SSF48179">
    <property type="entry name" value="6-phosphogluconate dehydrogenase C-terminal domain-like"/>
    <property type="match status" value="1"/>
</dbReference>
<evidence type="ECO:0000256" key="5">
    <source>
        <dbReference type="ARBA" id="ARBA00023098"/>
    </source>
</evidence>
<dbReference type="PANTHER" id="PTHR11728:SF1">
    <property type="entry name" value="GLYCEROL-3-PHOSPHATE DEHYDROGENASE [NAD(+)] 2, CHLOROPLASTIC"/>
    <property type="match status" value="1"/>
</dbReference>
<feature type="domain" description="Glycerol-3-phosphate dehydrogenase NAD-dependent N-terminal" evidence="13">
    <location>
        <begin position="4"/>
        <end position="162"/>
    </location>
</feature>
<feature type="binding site" evidence="10">
    <location>
        <position position="271"/>
    </location>
    <ligand>
        <name>NAD(+)</name>
        <dbReference type="ChEBI" id="CHEBI:57540"/>
    </ligand>
</feature>
<evidence type="ECO:0000259" key="14">
    <source>
        <dbReference type="Pfam" id="PF07479"/>
    </source>
</evidence>
<name>A0A6J4RB73_9ACTN</name>
<dbReference type="GO" id="GO:0046168">
    <property type="term" value="P:glycerol-3-phosphate catabolic process"/>
    <property type="evidence" value="ECO:0007669"/>
    <property type="project" value="InterPro"/>
</dbReference>
<keyword evidence="5" id="KW-0443">Lipid metabolism</keyword>
<proteinExistence type="inferred from homology"/>
<dbReference type="GO" id="GO:0047952">
    <property type="term" value="F:glycerol-3-phosphate dehydrogenase [NAD(P)+] activity"/>
    <property type="evidence" value="ECO:0007669"/>
    <property type="project" value="UniProtKB-EC"/>
</dbReference>
<evidence type="ECO:0000256" key="3">
    <source>
        <dbReference type="ARBA" id="ARBA00023002"/>
    </source>
</evidence>
<comment type="catalytic activity">
    <reaction evidence="12">
        <text>sn-glycerol 3-phosphate + NADP(+) = dihydroxyacetone phosphate + NADPH + H(+)</text>
        <dbReference type="Rhea" id="RHEA:11096"/>
        <dbReference type="ChEBI" id="CHEBI:15378"/>
        <dbReference type="ChEBI" id="CHEBI:57597"/>
        <dbReference type="ChEBI" id="CHEBI:57642"/>
        <dbReference type="ChEBI" id="CHEBI:57783"/>
        <dbReference type="ChEBI" id="CHEBI:58349"/>
        <dbReference type="EC" id="1.1.1.94"/>
    </reaction>
</comment>
<dbReference type="InterPro" id="IPR011128">
    <property type="entry name" value="G3P_DH_NAD-dep_N"/>
</dbReference>